<sequence length="158" mass="17490">MEAQRFETAKLAPGIFTAMMGLEKYLHQCGLEVGLLHLIKLRASQLNGCAYCIDMHWKDLRAIGETEQRLYGLDAWEESPYYSARERAALAWTEAVTNLRDGHVSSAVYESVKPHFTDKELADLTGAVATINAWNRLAIAARSVPGAYQPPKSAHKAG</sequence>
<dbReference type="Pfam" id="PF02627">
    <property type="entry name" value="CMD"/>
    <property type="match status" value="1"/>
</dbReference>
<organism evidence="2 3">
    <name type="scientific">Myxococcus llanfairpwllgwyngyllgogerychwyrndrobwllllantysiliogogogochensis</name>
    <dbReference type="NCBI Taxonomy" id="2590453"/>
    <lineage>
        <taxon>Bacteria</taxon>
        <taxon>Pseudomonadati</taxon>
        <taxon>Myxococcota</taxon>
        <taxon>Myxococcia</taxon>
        <taxon>Myxococcales</taxon>
        <taxon>Cystobacterineae</taxon>
        <taxon>Myxococcaceae</taxon>
        <taxon>Myxococcus</taxon>
    </lineage>
</organism>
<dbReference type="OrthoDB" id="9801997at2"/>
<dbReference type="Proteomes" id="UP000315369">
    <property type="component" value="Unassembled WGS sequence"/>
</dbReference>
<dbReference type="InterPro" id="IPR004675">
    <property type="entry name" value="AhpD_core"/>
</dbReference>
<dbReference type="SUPFAM" id="SSF69118">
    <property type="entry name" value="AhpD-like"/>
    <property type="match status" value="1"/>
</dbReference>
<reference evidence="2 3" key="1">
    <citation type="submission" date="2019-06" db="EMBL/GenBank/DDBJ databases">
        <authorList>
            <person name="Livingstone P."/>
            <person name="Whitworth D."/>
        </authorList>
    </citation>
    <scope>NUCLEOTIDE SEQUENCE [LARGE SCALE GENOMIC DNA]</scope>
    <source>
        <strain evidence="2 3">AM401</strain>
    </source>
</reference>
<dbReference type="Gene3D" id="1.20.1290.10">
    <property type="entry name" value="AhpD-like"/>
    <property type="match status" value="1"/>
</dbReference>
<dbReference type="RefSeq" id="WP_141643687.1">
    <property type="nucleotide sequence ID" value="NZ_VIFM01000063.1"/>
</dbReference>
<name>A0A540X048_9BACT</name>
<dbReference type="InterPro" id="IPR003779">
    <property type="entry name" value="CMD-like"/>
</dbReference>
<gene>
    <name evidence="2" type="ORF">FJV41_17755</name>
</gene>
<proteinExistence type="predicted"/>
<protein>
    <submittedName>
        <fullName evidence="2">Carboxymuconolactone decarboxylase family protein</fullName>
    </submittedName>
</protein>
<dbReference type="NCBIfam" id="TIGR00778">
    <property type="entry name" value="ahpD_dom"/>
    <property type="match status" value="1"/>
</dbReference>
<evidence type="ECO:0000313" key="3">
    <source>
        <dbReference type="Proteomes" id="UP000315369"/>
    </source>
</evidence>
<keyword evidence="3" id="KW-1185">Reference proteome</keyword>
<accession>A0A540X048</accession>
<dbReference type="InterPro" id="IPR029032">
    <property type="entry name" value="AhpD-like"/>
</dbReference>
<dbReference type="PANTHER" id="PTHR34846:SF10">
    <property type="entry name" value="CYTOPLASMIC PROTEIN"/>
    <property type="match status" value="1"/>
</dbReference>
<dbReference type="PANTHER" id="PTHR34846">
    <property type="entry name" value="4-CARBOXYMUCONOLACTONE DECARBOXYLASE FAMILY PROTEIN (AFU_ORTHOLOGUE AFUA_6G11590)"/>
    <property type="match status" value="1"/>
</dbReference>
<comment type="caution">
    <text evidence="2">The sequence shown here is derived from an EMBL/GenBank/DDBJ whole genome shotgun (WGS) entry which is preliminary data.</text>
</comment>
<evidence type="ECO:0000313" key="2">
    <source>
        <dbReference type="EMBL" id="TQF14635.1"/>
    </source>
</evidence>
<dbReference type="GO" id="GO:0051920">
    <property type="term" value="F:peroxiredoxin activity"/>
    <property type="evidence" value="ECO:0007669"/>
    <property type="project" value="InterPro"/>
</dbReference>
<dbReference type="AlphaFoldDB" id="A0A540X048"/>
<evidence type="ECO:0000259" key="1">
    <source>
        <dbReference type="Pfam" id="PF02627"/>
    </source>
</evidence>
<dbReference type="EMBL" id="VIFM01000063">
    <property type="protein sequence ID" value="TQF14635.1"/>
    <property type="molecule type" value="Genomic_DNA"/>
</dbReference>
<feature type="domain" description="Carboxymuconolactone decarboxylase-like" evidence="1">
    <location>
        <begin position="13"/>
        <end position="95"/>
    </location>
</feature>